<comment type="pathway">
    <text evidence="1">Quinol/quinone metabolism; menaquinone biosynthesis.</text>
</comment>
<dbReference type="Proteomes" id="UP000179642">
    <property type="component" value="Unassembled WGS sequence"/>
</dbReference>
<dbReference type="EMBL" id="MLYO01000001">
    <property type="protein sequence ID" value="OIK08307.1"/>
    <property type="molecule type" value="Genomic_DNA"/>
</dbReference>
<dbReference type="GO" id="GO:0005829">
    <property type="term" value="C:cytosol"/>
    <property type="evidence" value="ECO:0007669"/>
    <property type="project" value="TreeGrafter"/>
</dbReference>
<evidence type="ECO:0000259" key="3">
    <source>
        <dbReference type="Pfam" id="PF01048"/>
    </source>
</evidence>
<dbReference type="HAMAP" id="MF_00991">
    <property type="entry name" value="MqnB"/>
    <property type="match status" value="1"/>
</dbReference>
<comment type="similarity">
    <text evidence="1">Belongs to the PNP/UDP phosphorylase family. Futalosine hydrolase subfamily.</text>
</comment>
<dbReference type="PANTHER" id="PTHR46832:SF2">
    <property type="entry name" value="FUTALOSINE HYDROLASE"/>
    <property type="match status" value="1"/>
</dbReference>
<dbReference type="NCBIfam" id="TIGR03664">
    <property type="entry name" value="fut_nucase"/>
    <property type="match status" value="1"/>
</dbReference>
<dbReference type="CDD" id="cd17766">
    <property type="entry name" value="futalosine_nucleosidase_MqnB"/>
    <property type="match status" value="1"/>
</dbReference>
<dbReference type="RefSeq" id="WP_071378582.1">
    <property type="nucleotide sequence ID" value="NZ_MLYO01000001.1"/>
</dbReference>
<proteinExistence type="inferred from homology"/>
<dbReference type="AlphaFoldDB" id="A0A1S2QRN8"/>
<dbReference type="NCBIfam" id="NF006087">
    <property type="entry name" value="PRK08236.1"/>
    <property type="match status" value="1"/>
</dbReference>
<dbReference type="Pfam" id="PF01048">
    <property type="entry name" value="PNP_UDP_1"/>
    <property type="match status" value="1"/>
</dbReference>
<comment type="caution">
    <text evidence="4">The sequence shown here is derived from an EMBL/GenBank/DDBJ whole genome shotgun (WGS) entry which is preliminary data.</text>
</comment>
<dbReference type="OrthoDB" id="9788270at2"/>
<dbReference type="SUPFAM" id="SSF53167">
    <property type="entry name" value="Purine and uridine phosphorylases"/>
    <property type="match status" value="1"/>
</dbReference>
<feature type="domain" description="Nucleoside phosphorylase" evidence="3">
    <location>
        <begin position="73"/>
        <end position="235"/>
    </location>
</feature>
<gene>
    <name evidence="1" type="primary">mqnB</name>
    <name evidence="4" type="ORF">BIV23_00010</name>
</gene>
<reference evidence="4 5" key="1">
    <citation type="submission" date="2016-10" db="EMBL/GenBank/DDBJ databases">
        <title>Genome sequence of Streptomyces sp. MUSC 1.</title>
        <authorList>
            <person name="Lee L.-H."/>
            <person name="Ser H.-L."/>
            <person name="Law J.W.-F."/>
        </authorList>
    </citation>
    <scope>NUCLEOTIDE SEQUENCE [LARGE SCALE GENOMIC DNA]</scope>
    <source>
        <strain evidence="4 5">MUSC 1</strain>
    </source>
</reference>
<dbReference type="UniPathway" id="UPA00079"/>
<sequence>MNPVRVLVVTAVEAERDAVARGLGPTTAVGRDDLPGREMLRVGCATDTSTASAPRTAAGPCTAPRRPLSTDLVAGGVGPAAAAAATDAALTVANVHGTPYHLVISTGIAGGFAPIADVGSVVVADRVIAADLGCQTADGFLSMDSLGFGTSEHACAPHLSAAVARVLGAVHAPVLTVSTVTGTAERAQDLRQRHGAAAEAMEGFGVAEAAAVHGVPLLELRTISNTVGPRDRAAWRIPDALAALRDAFGVLHNVLARGAPPPYT</sequence>
<evidence type="ECO:0000313" key="5">
    <source>
        <dbReference type="Proteomes" id="UP000179642"/>
    </source>
</evidence>
<dbReference type="GO" id="GO:0009234">
    <property type="term" value="P:menaquinone biosynthetic process"/>
    <property type="evidence" value="ECO:0007669"/>
    <property type="project" value="UniProtKB-UniRule"/>
</dbReference>
<dbReference type="GO" id="GO:0008782">
    <property type="term" value="F:adenosylhomocysteine nucleosidase activity"/>
    <property type="evidence" value="ECO:0007669"/>
    <property type="project" value="TreeGrafter"/>
</dbReference>
<dbReference type="PANTHER" id="PTHR46832">
    <property type="entry name" value="5'-METHYLTHIOADENOSINE/S-ADENOSYLHOMOCYSTEINE NUCLEOSIDASE"/>
    <property type="match status" value="1"/>
</dbReference>
<evidence type="ECO:0000313" key="4">
    <source>
        <dbReference type="EMBL" id="OIK08307.1"/>
    </source>
</evidence>
<keyword evidence="1 4" id="KW-0378">Hydrolase</keyword>
<dbReference type="GO" id="GO:0009116">
    <property type="term" value="P:nucleoside metabolic process"/>
    <property type="evidence" value="ECO:0007669"/>
    <property type="project" value="InterPro"/>
</dbReference>
<protein>
    <recommendedName>
        <fullName evidence="1 2">Futalosine hydrolase</fullName>
        <shortName evidence="1">FL hydrolase</shortName>
        <ecNumber evidence="1 2">3.2.2.26</ecNumber>
    </recommendedName>
    <alternativeName>
        <fullName evidence="1">Futalosine nucleosidase</fullName>
    </alternativeName>
    <alternativeName>
        <fullName evidence="1">Menaquinone biosynthetic enzyme MqnB</fullName>
    </alternativeName>
</protein>
<evidence type="ECO:0000256" key="2">
    <source>
        <dbReference type="NCBIfam" id="TIGR03664"/>
    </source>
</evidence>
<dbReference type="InterPro" id="IPR000845">
    <property type="entry name" value="Nucleoside_phosphorylase_d"/>
</dbReference>
<dbReference type="Gene3D" id="3.40.50.1580">
    <property type="entry name" value="Nucleoside phosphorylase domain"/>
    <property type="match status" value="1"/>
</dbReference>
<dbReference type="GO" id="GO:0008930">
    <property type="term" value="F:methylthioadenosine nucleosidase activity"/>
    <property type="evidence" value="ECO:0007669"/>
    <property type="project" value="TreeGrafter"/>
</dbReference>
<evidence type="ECO:0000256" key="1">
    <source>
        <dbReference type="HAMAP-Rule" id="MF_00991"/>
    </source>
</evidence>
<comment type="catalytic activity">
    <reaction evidence="1">
        <text>futalosine + H2O = dehypoxanthine futalosine + hypoxanthine</text>
        <dbReference type="Rhea" id="RHEA:25904"/>
        <dbReference type="ChEBI" id="CHEBI:15377"/>
        <dbReference type="ChEBI" id="CHEBI:17368"/>
        <dbReference type="ChEBI" id="CHEBI:58863"/>
        <dbReference type="ChEBI" id="CHEBI:58864"/>
        <dbReference type="EC" id="3.2.2.26"/>
    </reaction>
</comment>
<comment type="function">
    <text evidence="1">Catalyzes the hydrolysis of futalosine (FL) to dehypoxanthine futalosine (DHFL) and hypoxanthine, a step in the biosynthesis of menaquinone (MK, vitamin K2).</text>
</comment>
<organism evidence="4 5">
    <name type="scientific">Streptomyces monashensis</name>
    <dbReference type="NCBI Taxonomy" id="1678012"/>
    <lineage>
        <taxon>Bacteria</taxon>
        <taxon>Bacillati</taxon>
        <taxon>Actinomycetota</taxon>
        <taxon>Actinomycetes</taxon>
        <taxon>Kitasatosporales</taxon>
        <taxon>Streptomycetaceae</taxon>
        <taxon>Streptomyces</taxon>
    </lineage>
</organism>
<dbReference type="InterPro" id="IPR019963">
    <property type="entry name" value="FL_hydrolase_MqnB"/>
</dbReference>
<keyword evidence="1" id="KW-0474">Menaquinone biosynthesis</keyword>
<name>A0A1S2QRN8_9ACTN</name>
<dbReference type="InterPro" id="IPR035994">
    <property type="entry name" value="Nucleoside_phosphorylase_sf"/>
</dbReference>
<dbReference type="EC" id="3.2.2.26" evidence="1 2"/>
<keyword evidence="5" id="KW-1185">Reference proteome</keyword>
<dbReference type="GO" id="GO:0019284">
    <property type="term" value="P:L-methionine salvage from S-adenosylmethionine"/>
    <property type="evidence" value="ECO:0007669"/>
    <property type="project" value="TreeGrafter"/>
</dbReference>
<accession>A0A1S2QRN8</accession>